<protein>
    <submittedName>
        <fullName evidence="1">Uncharacterized protein</fullName>
    </submittedName>
</protein>
<dbReference type="HOGENOM" id="CLU_3256047_0_0_10"/>
<accession>C9MMW2</accession>
<proteinExistence type="predicted"/>
<organism evidence="1 2">
    <name type="scientific">Prevotella veroralis F0319</name>
    <dbReference type="NCBI Taxonomy" id="649761"/>
    <lineage>
        <taxon>Bacteria</taxon>
        <taxon>Pseudomonadati</taxon>
        <taxon>Bacteroidota</taxon>
        <taxon>Bacteroidia</taxon>
        <taxon>Bacteroidales</taxon>
        <taxon>Prevotellaceae</taxon>
        <taxon>Prevotella</taxon>
    </lineage>
</organism>
<comment type="caution">
    <text evidence="1">The sequence shown here is derived from an EMBL/GenBank/DDBJ whole genome shotgun (WGS) entry which is preliminary data.</text>
</comment>
<evidence type="ECO:0000313" key="1">
    <source>
        <dbReference type="EMBL" id="EEX19162.1"/>
    </source>
</evidence>
<reference evidence="1 2" key="1">
    <citation type="submission" date="2009-09" db="EMBL/GenBank/DDBJ databases">
        <authorList>
            <person name="Weinstock G."/>
            <person name="Sodergren E."/>
            <person name="Clifton S."/>
            <person name="Fulton L."/>
            <person name="Fulton B."/>
            <person name="Courtney L."/>
            <person name="Fronick C."/>
            <person name="Harrison M."/>
            <person name="Strong C."/>
            <person name="Farmer C."/>
            <person name="Delahaunty K."/>
            <person name="Markovic C."/>
            <person name="Hall O."/>
            <person name="Minx P."/>
            <person name="Tomlinson C."/>
            <person name="Mitreva M."/>
            <person name="Nelson J."/>
            <person name="Hou S."/>
            <person name="Wollam A."/>
            <person name="Pepin K.H."/>
            <person name="Johnson M."/>
            <person name="Bhonagiri V."/>
            <person name="Nash W.E."/>
            <person name="Warren W."/>
            <person name="Chinwalla A."/>
            <person name="Mardis E.R."/>
            <person name="Wilson R.K."/>
        </authorList>
    </citation>
    <scope>NUCLEOTIDE SEQUENCE [LARGE SCALE GENOMIC DNA]</scope>
    <source>
        <strain evidence="1 2">F0319</strain>
    </source>
</reference>
<dbReference type="RefSeq" id="WP_004382581.1">
    <property type="nucleotide sequence ID" value="NZ_GG698712.1"/>
</dbReference>
<dbReference type="EMBL" id="ACVA01000019">
    <property type="protein sequence ID" value="EEX19162.1"/>
    <property type="molecule type" value="Genomic_DNA"/>
</dbReference>
<gene>
    <name evidence="1" type="ORF">HMPREF0973_00947</name>
</gene>
<dbReference type="AlphaFoldDB" id="C9MMW2"/>
<dbReference type="STRING" id="649761.HMPREF0973_00947"/>
<dbReference type="Proteomes" id="UP000003327">
    <property type="component" value="Unassembled WGS sequence"/>
</dbReference>
<evidence type="ECO:0000313" key="2">
    <source>
        <dbReference type="Proteomes" id="UP000003327"/>
    </source>
</evidence>
<keyword evidence="2" id="KW-1185">Reference proteome</keyword>
<name>C9MMW2_9BACT</name>
<sequence length="42" mass="5021">MNKLQYWQTLTTPFSWLLGFTNLYEALYKDERPIDSCITTAF</sequence>